<evidence type="ECO:0000256" key="2">
    <source>
        <dbReference type="ARBA" id="ARBA00022737"/>
    </source>
</evidence>
<protein>
    <submittedName>
        <fullName evidence="7">Breast cancer type 1 susceptibility</fullName>
    </submittedName>
</protein>
<dbReference type="GO" id="GO:0004842">
    <property type="term" value="F:ubiquitin-protein transferase activity"/>
    <property type="evidence" value="ECO:0007669"/>
    <property type="project" value="TreeGrafter"/>
</dbReference>
<evidence type="ECO:0000313" key="7">
    <source>
        <dbReference type="EMBL" id="KAK0156547.1"/>
    </source>
</evidence>
<dbReference type="GO" id="GO:0043009">
    <property type="term" value="P:chordate embryonic development"/>
    <property type="evidence" value="ECO:0007669"/>
    <property type="project" value="TreeGrafter"/>
</dbReference>
<dbReference type="Gene3D" id="3.30.40.10">
    <property type="entry name" value="Zinc/RING finger domain, C3HC4 (zinc finger)"/>
    <property type="match status" value="1"/>
</dbReference>
<evidence type="ECO:0000313" key="8">
    <source>
        <dbReference type="Proteomes" id="UP001174136"/>
    </source>
</evidence>
<keyword evidence="2" id="KW-0677">Repeat</keyword>
<proteinExistence type="predicted"/>
<comment type="caution">
    <text evidence="7">The sequence shown here is derived from an EMBL/GenBank/DDBJ whole genome shotgun (WGS) entry which is preliminary data.</text>
</comment>
<evidence type="ECO:0000256" key="3">
    <source>
        <dbReference type="ARBA" id="ARBA00022763"/>
    </source>
</evidence>
<feature type="compositionally biased region" description="Basic and acidic residues" evidence="6">
    <location>
        <begin position="109"/>
        <end position="120"/>
    </location>
</feature>
<dbReference type="GO" id="GO:0045944">
    <property type="term" value="P:positive regulation of transcription by RNA polymerase II"/>
    <property type="evidence" value="ECO:0007669"/>
    <property type="project" value="TreeGrafter"/>
</dbReference>
<feature type="compositionally biased region" description="Polar residues" evidence="6">
    <location>
        <begin position="126"/>
        <end position="136"/>
    </location>
</feature>
<keyword evidence="3" id="KW-0227">DNA damage</keyword>
<dbReference type="GO" id="GO:0070531">
    <property type="term" value="C:BRCA1-A complex"/>
    <property type="evidence" value="ECO:0007669"/>
    <property type="project" value="TreeGrafter"/>
</dbReference>
<name>A0AA47PE48_MERPO</name>
<evidence type="ECO:0000256" key="6">
    <source>
        <dbReference type="SAM" id="MobiDB-lite"/>
    </source>
</evidence>
<reference evidence="7" key="1">
    <citation type="journal article" date="2023" name="Front. Mar. Sci.">
        <title>A new Merluccius polli reference genome to investigate the effects of global change in West African waters.</title>
        <authorList>
            <person name="Mateo J.L."/>
            <person name="Blanco-Fernandez C."/>
            <person name="Garcia-Vazquez E."/>
            <person name="Machado-Schiaffino G."/>
        </authorList>
    </citation>
    <scope>NUCLEOTIDE SEQUENCE</scope>
    <source>
        <strain evidence="7">C29</strain>
        <tissue evidence="7">Fin</tissue>
    </source>
</reference>
<dbReference type="PANTHER" id="PTHR13763">
    <property type="entry name" value="BREAST CANCER TYPE 1 SUSCEPTIBILITY PROTEIN BRCA1"/>
    <property type="match status" value="1"/>
</dbReference>
<dbReference type="SUPFAM" id="SSF57850">
    <property type="entry name" value="RING/U-box"/>
    <property type="match status" value="1"/>
</dbReference>
<sequence>MKSPRAEDVRKGISSLWDTLQCPIWFCMQKLLDGTKQKEAKCPVCKTKITKRSLQESPGFQKLITGLQNMIEAYENDTRTNYFTGMSLQRGQQSMTEAEGSTVLSGDTSVDHHDTRDTEQHGLPGSHSSTVEGNFN</sequence>
<dbReference type="Proteomes" id="UP001174136">
    <property type="component" value="Unassembled WGS sequence"/>
</dbReference>
<dbReference type="InterPro" id="IPR013083">
    <property type="entry name" value="Znf_RING/FYVE/PHD"/>
</dbReference>
<evidence type="ECO:0000256" key="5">
    <source>
        <dbReference type="ARBA" id="ARBA00023242"/>
    </source>
</evidence>
<accession>A0AA47PE48</accession>
<organism evidence="7 8">
    <name type="scientific">Merluccius polli</name>
    <name type="common">Benguela hake</name>
    <name type="synonym">Merluccius cadenati</name>
    <dbReference type="NCBI Taxonomy" id="89951"/>
    <lineage>
        <taxon>Eukaryota</taxon>
        <taxon>Metazoa</taxon>
        <taxon>Chordata</taxon>
        <taxon>Craniata</taxon>
        <taxon>Vertebrata</taxon>
        <taxon>Euteleostomi</taxon>
        <taxon>Actinopterygii</taxon>
        <taxon>Neopterygii</taxon>
        <taxon>Teleostei</taxon>
        <taxon>Neoteleostei</taxon>
        <taxon>Acanthomorphata</taxon>
        <taxon>Zeiogadaria</taxon>
        <taxon>Gadariae</taxon>
        <taxon>Gadiformes</taxon>
        <taxon>Gadoidei</taxon>
        <taxon>Merlucciidae</taxon>
        <taxon>Merluccius</taxon>
    </lineage>
</organism>
<dbReference type="PANTHER" id="PTHR13763:SF0">
    <property type="entry name" value="BREAST CANCER TYPE 1 SUSCEPTIBILITY PROTEIN"/>
    <property type="match status" value="1"/>
</dbReference>
<dbReference type="GO" id="GO:0007095">
    <property type="term" value="P:mitotic G2 DNA damage checkpoint signaling"/>
    <property type="evidence" value="ECO:0007669"/>
    <property type="project" value="TreeGrafter"/>
</dbReference>
<dbReference type="InterPro" id="IPR031099">
    <property type="entry name" value="BRCA1-associated"/>
</dbReference>
<keyword evidence="5" id="KW-0539">Nucleus</keyword>
<dbReference type="EMBL" id="JAOPHQ010000003">
    <property type="protein sequence ID" value="KAK0156547.1"/>
    <property type="molecule type" value="Genomic_DNA"/>
</dbReference>
<keyword evidence="8" id="KW-1185">Reference proteome</keyword>
<evidence type="ECO:0000256" key="1">
    <source>
        <dbReference type="ARBA" id="ARBA00004123"/>
    </source>
</evidence>
<evidence type="ECO:0000256" key="4">
    <source>
        <dbReference type="ARBA" id="ARBA00023204"/>
    </source>
</evidence>
<gene>
    <name evidence="7" type="primary">BRCA1_1</name>
    <name evidence="7" type="ORF">N1851_000166</name>
</gene>
<comment type="subcellular location">
    <subcellularLocation>
        <location evidence="1">Nucleus</location>
    </subcellularLocation>
</comment>
<keyword evidence="4" id="KW-0234">DNA repair</keyword>
<feature type="region of interest" description="Disordered" evidence="6">
    <location>
        <begin position="90"/>
        <end position="136"/>
    </location>
</feature>
<dbReference type="AlphaFoldDB" id="A0AA47PE48"/>
<dbReference type="GO" id="GO:0000724">
    <property type="term" value="P:double-strand break repair via homologous recombination"/>
    <property type="evidence" value="ECO:0007669"/>
    <property type="project" value="TreeGrafter"/>
</dbReference>
<dbReference type="GO" id="GO:0031436">
    <property type="term" value="C:BRCA1-BARD1 complex"/>
    <property type="evidence" value="ECO:0007669"/>
    <property type="project" value="TreeGrafter"/>
</dbReference>